<reference evidence="6 7" key="2">
    <citation type="journal article" date="2019" name="G3 (Bethesda)">
        <title>Hybrid Assembly of the Genome of the Entomopathogenic Nematode Steinernema carpocapsae Identifies the X-Chromosome.</title>
        <authorList>
            <person name="Serra L."/>
            <person name="Macchietto M."/>
            <person name="Macias-Munoz A."/>
            <person name="McGill C.J."/>
            <person name="Rodriguez I.M."/>
            <person name="Rodriguez B."/>
            <person name="Murad R."/>
            <person name="Mortazavi A."/>
        </authorList>
    </citation>
    <scope>NUCLEOTIDE SEQUENCE [LARGE SCALE GENOMIC DNA]</scope>
    <source>
        <strain evidence="6 7">ALL</strain>
    </source>
</reference>
<evidence type="ECO:0000256" key="1">
    <source>
        <dbReference type="ARBA" id="ARBA00004613"/>
    </source>
</evidence>
<dbReference type="InterPro" id="IPR037120">
    <property type="entry name" value="Haem_peroxidase_sf_animal"/>
</dbReference>
<dbReference type="FunFam" id="1.10.640.10:FF:000003">
    <property type="entry name" value="chorion peroxidase"/>
    <property type="match status" value="1"/>
</dbReference>
<keyword evidence="7" id="KW-1185">Reference proteome</keyword>
<evidence type="ECO:0000256" key="5">
    <source>
        <dbReference type="SAM" id="SignalP"/>
    </source>
</evidence>
<evidence type="ECO:0000256" key="3">
    <source>
        <dbReference type="ARBA" id="ARBA00022559"/>
    </source>
</evidence>
<dbReference type="InterPro" id="IPR010255">
    <property type="entry name" value="Haem_peroxidase_sf"/>
</dbReference>
<keyword evidence="3" id="KW-0560">Oxidoreductase</keyword>
<reference evidence="6 7" key="1">
    <citation type="journal article" date="2015" name="Genome Biol.">
        <title>Comparative genomics of Steinernema reveals deeply conserved gene regulatory networks.</title>
        <authorList>
            <person name="Dillman A.R."/>
            <person name="Macchietto M."/>
            <person name="Porter C.F."/>
            <person name="Rogers A."/>
            <person name="Williams B."/>
            <person name="Antoshechkin I."/>
            <person name="Lee M.M."/>
            <person name="Goodwin Z."/>
            <person name="Lu X."/>
            <person name="Lewis E.E."/>
            <person name="Goodrich-Blair H."/>
            <person name="Stock S.P."/>
            <person name="Adams B.J."/>
            <person name="Sternberg P.W."/>
            <person name="Mortazavi A."/>
        </authorList>
    </citation>
    <scope>NUCLEOTIDE SEQUENCE [LARGE SCALE GENOMIC DNA]</scope>
    <source>
        <strain evidence="6 7">ALL</strain>
    </source>
</reference>
<keyword evidence="4 5" id="KW-0732">Signal</keyword>
<keyword evidence="2" id="KW-0964">Secreted</keyword>
<feature type="chain" id="PRO_5020874355" evidence="5">
    <location>
        <begin position="25"/>
        <end position="1120"/>
    </location>
</feature>
<protein>
    <submittedName>
        <fullName evidence="6">Uncharacterized protein</fullName>
    </submittedName>
</protein>
<evidence type="ECO:0000313" key="6">
    <source>
        <dbReference type="EMBL" id="TMS33680.1"/>
    </source>
</evidence>
<feature type="signal peptide" evidence="5">
    <location>
        <begin position="1"/>
        <end position="24"/>
    </location>
</feature>
<evidence type="ECO:0000256" key="4">
    <source>
        <dbReference type="ARBA" id="ARBA00022729"/>
    </source>
</evidence>
<dbReference type="OrthoDB" id="823504at2759"/>
<dbReference type="AlphaFoldDB" id="A0A4U8UKX5"/>
<comment type="subcellular location">
    <subcellularLocation>
        <location evidence="1">Secreted</location>
    </subcellularLocation>
</comment>
<organism evidence="6 7">
    <name type="scientific">Steinernema carpocapsae</name>
    <name type="common">Entomopathogenic nematode</name>
    <dbReference type="NCBI Taxonomy" id="34508"/>
    <lineage>
        <taxon>Eukaryota</taxon>
        <taxon>Metazoa</taxon>
        <taxon>Ecdysozoa</taxon>
        <taxon>Nematoda</taxon>
        <taxon>Chromadorea</taxon>
        <taxon>Rhabditida</taxon>
        <taxon>Tylenchina</taxon>
        <taxon>Panagrolaimomorpha</taxon>
        <taxon>Strongyloidoidea</taxon>
        <taxon>Steinernematidae</taxon>
        <taxon>Steinernema</taxon>
    </lineage>
</organism>
<proteinExistence type="predicted"/>
<accession>A0A4U8UKX5</accession>
<gene>
    <name evidence="6" type="ORF">L596_001392</name>
</gene>
<dbReference type="GO" id="GO:0020037">
    <property type="term" value="F:heme binding"/>
    <property type="evidence" value="ECO:0007669"/>
    <property type="project" value="InterPro"/>
</dbReference>
<evidence type="ECO:0000313" key="7">
    <source>
        <dbReference type="Proteomes" id="UP000298663"/>
    </source>
</evidence>
<keyword evidence="3" id="KW-0575">Peroxidase</keyword>
<dbReference type="EMBL" id="AZBU02000001">
    <property type="protein sequence ID" value="TMS33680.1"/>
    <property type="molecule type" value="Genomic_DNA"/>
</dbReference>
<evidence type="ECO:0000256" key="2">
    <source>
        <dbReference type="ARBA" id="ARBA00022525"/>
    </source>
</evidence>
<dbReference type="Proteomes" id="UP000298663">
    <property type="component" value="Unassembled WGS sequence"/>
</dbReference>
<dbReference type="GO" id="GO:0005576">
    <property type="term" value="C:extracellular region"/>
    <property type="evidence" value="ECO:0007669"/>
    <property type="project" value="UniProtKB-SubCell"/>
</dbReference>
<dbReference type="CDD" id="cd09823">
    <property type="entry name" value="peroxinectin_like"/>
    <property type="match status" value="1"/>
</dbReference>
<dbReference type="PANTHER" id="PTHR11475">
    <property type="entry name" value="OXIDASE/PEROXIDASE"/>
    <property type="match status" value="1"/>
</dbReference>
<sequence length="1120" mass="125509">MKRLKVVFALLLLICASNVLVVQSECFGDECGDEDDVKFSPVLDSRFRKVNAPRRVYFTPPRNHVAHDAESLEADPQVSAAVEKAFHDVRNLYNHSEPLMMENLNLIDQMRIPGKFWGGYTISEKTAHERSFAALVSLWATKHLQQRLGSHASTRGTLLDSVCPKEPEDCTGGKFRSIDGTCNNVEKPEYGANYAPMQRFIEPAYHDDISTVRRSVDGGASLPNARLLSNLLFDEPDRRVMQVTTLLTNWAHFIYTDMVHIGSAQLFNDEKQMPIPCCGPPEERHPECLSIEIAPEDRRYGGFITCMSYTRTATAPKRNCQLGPREQANQVTSFLDGSVIYGSTPERLKALRTFRDGKLLTGHDSFSSNLPPTFESQANSLQSSLCASTESGSCFLSGSNHVNFLPSTASLHTIWIRQHNNIAAQLLTINPKWTDEQLFEEARRIAVAQMQHVTYNEFLPIVVGRESWAKYGLRPEVEGFYEHYDLNVDPTVLNSFAASVGQFFFTIFEGRLAQYDVGGTRSLERPLNEYLNDPGTLFYSEKVNGILRYLLREPIQRPGLHMTDEFRDKLFKNHGNLGLDLAALILQTGRDHGIPSYTIWRDRCGGGKITSFEQLKDDLTDAHVVLPRLKKAFRNVEDVDLFILGLAEKPVRGALLGPTFGCIYSLQFQKTKRGDRFWYENPFAPSAFTEEQLGEIRKTTLAQVICSNTEEMGPIQPRVFQTVDAYDNYNVECNSSVIAGPNLECWRDAAPMLELPVTSATVDRVIALAAREVQEQRLREAANIKRNQAEFPAGDPLLSYGQMMRAKPEALEVSKMSHVLLQTTKLLIGGTRFDDGQHLPLQMDIPTLQRLLPQIDVSTFVGNFTAFLGPGGTVDKCLPKDLPCDHTTPYRTFTGWCNNLRFPHYANAFGPLRHLLPPAYDDGMDAPRSRSVGGGPLPSPRVISNAVHLDLPFDHQRYTHMVMQFGQFVDHEMTHSPIERGPNDEVLNCSRCDSGKTISVHCVPLLVPEGDPFFPALDDSGERRCLPFARSLLGQLTLGYRNQINQLTAYIDGSVIYGSTKCEAASLRAFQGGRMNVTDLGEVNHSSKPCRKETKSKIADRRPNFHASWLETSATATSRR</sequence>
<dbReference type="Gene3D" id="1.10.640.10">
    <property type="entry name" value="Haem peroxidase domain superfamily, animal type"/>
    <property type="match status" value="2"/>
</dbReference>
<dbReference type="STRING" id="34508.A0A4U8UKX5"/>
<dbReference type="PANTHER" id="PTHR11475:SF109">
    <property type="entry name" value="CHORION PEROXIDASE-LIKE PROTEIN"/>
    <property type="match status" value="1"/>
</dbReference>
<comment type="caution">
    <text evidence="6">The sequence shown here is derived from an EMBL/GenBank/DDBJ whole genome shotgun (WGS) entry which is preliminary data.</text>
</comment>
<dbReference type="GO" id="GO:0006979">
    <property type="term" value="P:response to oxidative stress"/>
    <property type="evidence" value="ECO:0007669"/>
    <property type="project" value="InterPro"/>
</dbReference>
<name>A0A4U8UKX5_STECR</name>
<dbReference type="GO" id="GO:0004601">
    <property type="term" value="F:peroxidase activity"/>
    <property type="evidence" value="ECO:0007669"/>
    <property type="project" value="UniProtKB-KW"/>
</dbReference>
<dbReference type="InterPro" id="IPR019791">
    <property type="entry name" value="Haem_peroxidase_animal"/>
</dbReference>
<dbReference type="PROSITE" id="PS50292">
    <property type="entry name" value="PEROXIDASE_3"/>
    <property type="match status" value="2"/>
</dbReference>
<dbReference type="Pfam" id="PF03098">
    <property type="entry name" value="An_peroxidase"/>
    <property type="match status" value="2"/>
</dbReference>
<dbReference type="PRINTS" id="PR00457">
    <property type="entry name" value="ANPEROXIDASE"/>
</dbReference>
<dbReference type="SUPFAM" id="SSF48113">
    <property type="entry name" value="Heme-dependent peroxidases"/>
    <property type="match status" value="2"/>
</dbReference>